<dbReference type="RefSeq" id="WP_080805692.1">
    <property type="nucleotide sequence ID" value="NZ_CP021983.2"/>
</dbReference>
<dbReference type="EMBL" id="CP021983">
    <property type="protein sequence ID" value="ASC69123.1"/>
    <property type="molecule type" value="Genomic_DNA"/>
</dbReference>
<dbReference type="Proteomes" id="UP000191901">
    <property type="component" value="Chromosome"/>
</dbReference>
<evidence type="ECO:0000313" key="2">
    <source>
        <dbReference type="Proteomes" id="UP000191901"/>
    </source>
</evidence>
<reference evidence="1 2" key="1">
    <citation type="journal article" date="2016" name="Biochim. Biophys. Acta">
        <title>Characterization of red-shifted phycobilisomes isolated from the chlorophyll f-containing cyanobacterium Halomicronema hongdechloris.</title>
        <authorList>
            <person name="Li Y."/>
            <person name="Lin Y."/>
            <person name="Garvey C.J."/>
            <person name="Birch D."/>
            <person name="Corkery R.W."/>
            <person name="Loughlin P.C."/>
            <person name="Scheer H."/>
            <person name="Willows R.D."/>
            <person name="Chen M."/>
        </authorList>
    </citation>
    <scope>NUCLEOTIDE SEQUENCE [LARGE SCALE GENOMIC DNA]</scope>
    <source>
        <strain evidence="1 2">C2206</strain>
    </source>
</reference>
<evidence type="ECO:0000313" key="1">
    <source>
        <dbReference type="EMBL" id="ASC69123.1"/>
    </source>
</evidence>
<proteinExistence type="predicted"/>
<name>A0A1Z3HFR6_9CYAN</name>
<dbReference type="STRING" id="1641165.XM38_02705"/>
<accession>A0A1Z3HFR6</accession>
<protein>
    <submittedName>
        <fullName evidence="1">Uncharacterized protein</fullName>
    </submittedName>
</protein>
<sequence>MNEKRMGNLSFPAPCLVDTGVVVNKADMMRLLRDLGQVHYRYSQDGQFIREGEGYVLDVFADGQQSTLVANRTLYLNVHSFDYLEMGDLNDSRAYFDLVQDNRCLRLIPLSNPLQDQTRENFNAATLEAMLTEALSASWDACLDDDGQYPD</sequence>
<keyword evidence="2" id="KW-1185">Reference proteome</keyword>
<dbReference type="KEGG" id="hhg:XM38_000490"/>
<dbReference type="AlphaFoldDB" id="A0A1Z3HFR6"/>
<gene>
    <name evidence="1" type="ORF">XM38_000490</name>
</gene>
<organism evidence="1 2">
    <name type="scientific">Halomicronema hongdechloris C2206</name>
    <dbReference type="NCBI Taxonomy" id="1641165"/>
    <lineage>
        <taxon>Bacteria</taxon>
        <taxon>Bacillati</taxon>
        <taxon>Cyanobacteriota</taxon>
        <taxon>Cyanophyceae</taxon>
        <taxon>Nodosilineales</taxon>
        <taxon>Nodosilineaceae</taxon>
        <taxon>Halomicronema</taxon>
    </lineage>
</organism>